<dbReference type="InterPro" id="IPR011437">
    <property type="entry name" value="DUF1540"/>
</dbReference>
<name>A0A9D1UA57_9FIRM</name>
<feature type="domain" description="DUF1540" evidence="1">
    <location>
        <begin position="65"/>
        <end position="103"/>
    </location>
</feature>
<organism evidence="2 3">
    <name type="scientific">Candidatus Acetatifactor stercoripullorum</name>
    <dbReference type="NCBI Taxonomy" id="2838414"/>
    <lineage>
        <taxon>Bacteria</taxon>
        <taxon>Bacillati</taxon>
        <taxon>Bacillota</taxon>
        <taxon>Clostridia</taxon>
        <taxon>Lachnospirales</taxon>
        <taxon>Lachnospiraceae</taxon>
        <taxon>Acetatifactor</taxon>
    </lineage>
</organism>
<gene>
    <name evidence="2" type="ORF">H9742_01675</name>
</gene>
<evidence type="ECO:0000313" key="2">
    <source>
        <dbReference type="EMBL" id="HIW80232.1"/>
    </source>
</evidence>
<evidence type="ECO:0000259" key="1">
    <source>
        <dbReference type="Pfam" id="PF07561"/>
    </source>
</evidence>
<protein>
    <submittedName>
        <fullName evidence="2">DUF1540 domain-containing protein</fullName>
    </submittedName>
</protein>
<reference evidence="2" key="2">
    <citation type="submission" date="2021-04" db="EMBL/GenBank/DDBJ databases">
        <authorList>
            <person name="Gilroy R."/>
        </authorList>
    </citation>
    <scope>NUCLEOTIDE SEQUENCE</scope>
    <source>
        <strain evidence="2">CHK195-6426</strain>
    </source>
</reference>
<dbReference type="AlphaFoldDB" id="A0A9D1UA57"/>
<feature type="domain" description="DUF1540" evidence="1">
    <location>
        <begin position="5"/>
        <end position="42"/>
    </location>
</feature>
<dbReference type="Proteomes" id="UP000824265">
    <property type="component" value="Unassembled WGS sequence"/>
</dbReference>
<evidence type="ECO:0000313" key="3">
    <source>
        <dbReference type="Proteomes" id="UP000824265"/>
    </source>
</evidence>
<accession>A0A9D1UA57</accession>
<proteinExistence type="predicted"/>
<dbReference type="EMBL" id="DXGH01000008">
    <property type="protein sequence ID" value="HIW80232.1"/>
    <property type="molecule type" value="Genomic_DNA"/>
</dbReference>
<comment type="caution">
    <text evidence="2">The sequence shown here is derived from an EMBL/GenBank/DDBJ whole genome shotgun (WGS) entry which is preliminary data.</text>
</comment>
<dbReference type="Pfam" id="PF07561">
    <property type="entry name" value="DUF1540"/>
    <property type="match status" value="2"/>
</dbReference>
<sequence>MAELKCGVENCTYNENCYCSRGDIMVGGKHACSCDDTCCESFAQRREGQDSYTSSLSHPSKTISIDCEAVKCVYNSNYKCVADHVDIKGSGACDCRETACATFKER</sequence>
<reference evidence="2" key="1">
    <citation type="journal article" date="2021" name="PeerJ">
        <title>Extensive microbial diversity within the chicken gut microbiome revealed by metagenomics and culture.</title>
        <authorList>
            <person name="Gilroy R."/>
            <person name="Ravi A."/>
            <person name="Getino M."/>
            <person name="Pursley I."/>
            <person name="Horton D.L."/>
            <person name="Alikhan N.F."/>
            <person name="Baker D."/>
            <person name="Gharbi K."/>
            <person name="Hall N."/>
            <person name="Watson M."/>
            <person name="Adriaenssens E.M."/>
            <person name="Foster-Nyarko E."/>
            <person name="Jarju S."/>
            <person name="Secka A."/>
            <person name="Antonio M."/>
            <person name="Oren A."/>
            <person name="Chaudhuri R.R."/>
            <person name="La Ragione R."/>
            <person name="Hildebrand F."/>
            <person name="Pallen M.J."/>
        </authorList>
    </citation>
    <scope>NUCLEOTIDE SEQUENCE</scope>
    <source>
        <strain evidence="2">CHK195-6426</strain>
    </source>
</reference>